<name>F9GEG6_FUSOF</name>
<feature type="domain" description="PiggyBac transposable element-derived protein" evidence="1">
    <location>
        <begin position="3"/>
        <end position="366"/>
    </location>
</feature>
<dbReference type="Pfam" id="PF13843">
    <property type="entry name" value="DDE_Tnp_1_7"/>
    <property type="match status" value="1"/>
</dbReference>
<gene>
    <name evidence="2" type="ORF">FOXB_17050</name>
</gene>
<protein>
    <recommendedName>
        <fullName evidence="1">PiggyBac transposable element-derived protein domain-containing protein</fullName>
    </recommendedName>
</protein>
<sequence length="420" mass="48450">MRIHKEPRIEDYLRTSHLGKQQPSHPIVKWMSLRRFQLLSRVLRLFDHTTIFVATGNSFYSRTFSRVDDWSNHIQHISTTFFKPGTAIAIDECMVRFPGGSLETTTVPSKPIPTCFKVWAVAQRGYFLRWLGHRPGRKFGPAGIRHTYRRLPSQPRRQRQQRWLREPQSTVYLNPTQAVVVALVNLLTEARYHVFLDNLFSSSNLFRRLRQLGHGATGTARRNSGLYRLLVKLKAGDNTAAGSIPFNCLKAIPPADNLVNQIAWKDNALVLFLSTVFTGNEWIDRKRKRPTTDQPAAWPMQEFFGEDPVKVVSIPSIAATYNDEMNAVDRGDQMRAYWGPDRRVRRGGWRALAWDFLLEIALINSFILQQRGNPRWKPEKSQAEWRQRLVNDLVADLNLEGKGDSRIFQQSVETEISNWG</sequence>
<evidence type="ECO:0000313" key="2">
    <source>
        <dbReference type="EMBL" id="EGU72440.1"/>
    </source>
</evidence>
<dbReference type="PANTHER" id="PTHR46599">
    <property type="entry name" value="PIGGYBAC TRANSPOSABLE ELEMENT-DERIVED PROTEIN 4"/>
    <property type="match status" value="1"/>
</dbReference>
<dbReference type="EMBL" id="AFQF01006324">
    <property type="protein sequence ID" value="EGU72440.1"/>
    <property type="molecule type" value="Genomic_DNA"/>
</dbReference>
<dbReference type="PaxDb" id="5507-FOXG_14450P0"/>
<dbReference type="OrthoDB" id="2431486at2759"/>
<dbReference type="InterPro" id="IPR029526">
    <property type="entry name" value="PGBD"/>
</dbReference>
<dbReference type="AlphaFoldDB" id="F9GEG6"/>
<reference evidence="2" key="1">
    <citation type="journal article" date="2012" name="Mol. Plant Microbe Interact.">
        <title>A highly conserved effector in Fusarium oxysporum is required for full virulence on Arabidopsis.</title>
        <authorList>
            <person name="Thatcher L.F."/>
            <person name="Gardiner D.M."/>
            <person name="Kazan K."/>
            <person name="Manners J."/>
        </authorList>
    </citation>
    <scope>NUCLEOTIDE SEQUENCE [LARGE SCALE GENOMIC DNA]</scope>
    <source>
        <strain evidence="2">Fo5176</strain>
    </source>
</reference>
<comment type="caution">
    <text evidence="2">The sequence shown here is derived from an EMBL/GenBank/DDBJ whole genome shotgun (WGS) entry which is preliminary data.</text>
</comment>
<proteinExistence type="predicted"/>
<accession>F9GEG6</accession>
<organism evidence="2">
    <name type="scientific">Fusarium oxysporum (strain Fo5176)</name>
    <name type="common">Fusarium vascular wilt</name>
    <dbReference type="NCBI Taxonomy" id="660025"/>
    <lineage>
        <taxon>Eukaryota</taxon>
        <taxon>Fungi</taxon>
        <taxon>Dikarya</taxon>
        <taxon>Ascomycota</taxon>
        <taxon>Pezizomycotina</taxon>
        <taxon>Sordariomycetes</taxon>
        <taxon>Hypocreomycetidae</taxon>
        <taxon>Hypocreales</taxon>
        <taxon>Nectriaceae</taxon>
        <taxon>Fusarium</taxon>
        <taxon>Fusarium oxysporum species complex</taxon>
    </lineage>
</organism>
<evidence type="ECO:0000259" key="1">
    <source>
        <dbReference type="Pfam" id="PF13843"/>
    </source>
</evidence>
<dbReference type="STRING" id="660025.F9GEG6"/>
<dbReference type="PANTHER" id="PTHR46599:SF3">
    <property type="entry name" value="PIGGYBAC TRANSPOSABLE ELEMENT-DERIVED PROTEIN 4"/>
    <property type="match status" value="1"/>
</dbReference>